<name>A0A4Y2GDP0_ARAVE</name>
<dbReference type="EMBL" id="BGPR01001314">
    <property type="protein sequence ID" value="GBM50896.1"/>
    <property type="molecule type" value="Genomic_DNA"/>
</dbReference>
<comment type="caution">
    <text evidence="2">The sequence shown here is derived from an EMBL/GenBank/DDBJ whole genome shotgun (WGS) entry which is preliminary data.</text>
</comment>
<keyword evidence="3" id="KW-1185">Reference proteome</keyword>
<evidence type="ECO:0000256" key="1">
    <source>
        <dbReference type="SAM" id="MobiDB-lite"/>
    </source>
</evidence>
<organism evidence="2 3">
    <name type="scientific">Araneus ventricosus</name>
    <name type="common">Orbweaver spider</name>
    <name type="synonym">Epeira ventricosa</name>
    <dbReference type="NCBI Taxonomy" id="182803"/>
    <lineage>
        <taxon>Eukaryota</taxon>
        <taxon>Metazoa</taxon>
        <taxon>Ecdysozoa</taxon>
        <taxon>Arthropoda</taxon>
        <taxon>Chelicerata</taxon>
        <taxon>Arachnida</taxon>
        <taxon>Araneae</taxon>
        <taxon>Araneomorphae</taxon>
        <taxon>Entelegynae</taxon>
        <taxon>Araneoidea</taxon>
        <taxon>Araneidae</taxon>
        <taxon>Araneus</taxon>
    </lineage>
</organism>
<accession>A0A4Y2GDP0</accession>
<sequence>MNHSVDKRRTFLGERGGRQRDKSKSKNEKNIDTSVFRAQSGASVTECCSSQTRLTVFVLPSIASTSVHLGKRQTEGQSTEQYVKELRGPIRFIRFH</sequence>
<reference evidence="2 3" key="1">
    <citation type="journal article" date="2019" name="Sci. Rep.">
        <title>Orb-weaving spider Araneus ventricosus genome elucidates the spidroin gene catalogue.</title>
        <authorList>
            <person name="Kono N."/>
            <person name="Nakamura H."/>
            <person name="Ohtoshi R."/>
            <person name="Moran D.A.P."/>
            <person name="Shinohara A."/>
            <person name="Yoshida Y."/>
            <person name="Fujiwara M."/>
            <person name="Mori M."/>
            <person name="Tomita M."/>
            <person name="Arakawa K."/>
        </authorList>
    </citation>
    <scope>NUCLEOTIDE SEQUENCE [LARGE SCALE GENOMIC DNA]</scope>
</reference>
<protein>
    <submittedName>
        <fullName evidence="2">Uncharacterized protein</fullName>
    </submittedName>
</protein>
<feature type="region of interest" description="Disordered" evidence="1">
    <location>
        <begin position="1"/>
        <end position="33"/>
    </location>
</feature>
<evidence type="ECO:0000313" key="2">
    <source>
        <dbReference type="EMBL" id="GBM50896.1"/>
    </source>
</evidence>
<dbReference type="Proteomes" id="UP000499080">
    <property type="component" value="Unassembled WGS sequence"/>
</dbReference>
<feature type="compositionally biased region" description="Basic and acidic residues" evidence="1">
    <location>
        <begin position="1"/>
        <end position="31"/>
    </location>
</feature>
<dbReference type="AlphaFoldDB" id="A0A4Y2GDP0"/>
<gene>
    <name evidence="2" type="ORF">AVEN_54334_1</name>
</gene>
<evidence type="ECO:0000313" key="3">
    <source>
        <dbReference type="Proteomes" id="UP000499080"/>
    </source>
</evidence>
<proteinExistence type="predicted"/>